<keyword evidence="1" id="KW-0812">Transmembrane</keyword>
<proteinExistence type="predicted"/>
<name>A0A1N7JAV4_9PROT</name>
<accession>A0A1N7JAV4</accession>
<sequence length="71" mass="7805">MDRSQTMIGLGIALTVVILAVIKERAPYQPGRLWVVPWRWLLAFALLAVLVLSAHLISELSGHPLTGRAAF</sequence>
<organism evidence="2 3">
    <name type="scientific">Insolitispirillum peregrinum</name>
    <dbReference type="NCBI Taxonomy" id="80876"/>
    <lineage>
        <taxon>Bacteria</taxon>
        <taxon>Pseudomonadati</taxon>
        <taxon>Pseudomonadota</taxon>
        <taxon>Alphaproteobacteria</taxon>
        <taxon>Rhodospirillales</taxon>
        <taxon>Novispirillaceae</taxon>
        <taxon>Insolitispirillum</taxon>
    </lineage>
</organism>
<dbReference type="RefSeq" id="WP_076398979.1">
    <property type="nucleotide sequence ID" value="NZ_FTOA01000002.1"/>
</dbReference>
<keyword evidence="1" id="KW-0472">Membrane</keyword>
<keyword evidence="3" id="KW-1185">Reference proteome</keyword>
<evidence type="ECO:0000313" key="3">
    <source>
        <dbReference type="Proteomes" id="UP000185678"/>
    </source>
</evidence>
<gene>
    <name evidence="2" type="ORF">SAMN05421779_10244</name>
</gene>
<dbReference type="EMBL" id="FTOA01000002">
    <property type="protein sequence ID" value="SIS46458.1"/>
    <property type="molecule type" value="Genomic_DNA"/>
</dbReference>
<feature type="transmembrane region" description="Helical" evidence="1">
    <location>
        <begin position="6"/>
        <end position="22"/>
    </location>
</feature>
<dbReference type="Proteomes" id="UP000185678">
    <property type="component" value="Unassembled WGS sequence"/>
</dbReference>
<evidence type="ECO:0000256" key="1">
    <source>
        <dbReference type="SAM" id="Phobius"/>
    </source>
</evidence>
<protein>
    <submittedName>
        <fullName evidence="2">Uncharacterized protein</fullName>
    </submittedName>
</protein>
<feature type="transmembrane region" description="Helical" evidence="1">
    <location>
        <begin position="34"/>
        <end position="57"/>
    </location>
</feature>
<dbReference type="AlphaFoldDB" id="A0A1N7JAV4"/>
<evidence type="ECO:0000313" key="2">
    <source>
        <dbReference type="EMBL" id="SIS46458.1"/>
    </source>
</evidence>
<keyword evidence="1" id="KW-1133">Transmembrane helix</keyword>
<reference evidence="2 3" key="1">
    <citation type="submission" date="2017-01" db="EMBL/GenBank/DDBJ databases">
        <authorList>
            <person name="Mah S.A."/>
            <person name="Swanson W.J."/>
            <person name="Moy G.W."/>
            <person name="Vacquier V.D."/>
        </authorList>
    </citation>
    <scope>NUCLEOTIDE SEQUENCE [LARGE SCALE GENOMIC DNA]</scope>
    <source>
        <strain evidence="2 3">DSM 11589</strain>
    </source>
</reference>